<protein>
    <recommendedName>
        <fullName evidence="1">BioF2-like acetyltransferase domain-containing protein</fullName>
    </recommendedName>
</protein>
<dbReference type="SUPFAM" id="SSF55729">
    <property type="entry name" value="Acyl-CoA N-acyltransferases (Nat)"/>
    <property type="match status" value="1"/>
</dbReference>
<dbReference type="InterPro" id="IPR016181">
    <property type="entry name" value="Acyl_CoA_acyltransferase"/>
</dbReference>
<evidence type="ECO:0000259" key="1">
    <source>
        <dbReference type="Pfam" id="PF13480"/>
    </source>
</evidence>
<accession>A0A1W2B354</accession>
<evidence type="ECO:0000313" key="3">
    <source>
        <dbReference type="Proteomes" id="UP000192674"/>
    </source>
</evidence>
<dbReference type="AlphaFoldDB" id="A0A1W2B354"/>
<feature type="domain" description="BioF2-like acetyltransferase" evidence="1">
    <location>
        <begin position="180"/>
        <end position="312"/>
    </location>
</feature>
<gene>
    <name evidence="2" type="ORF">SAMN05661093_01400</name>
</gene>
<dbReference type="Gene3D" id="3.40.630.30">
    <property type="match status" value="1"/>
</dbReference>
<evidence type="ECO:0000313" key="2">
    <source>
        <dbReference type="EMBL" id="SMC67274.1"/>
    </source>
</evidence>
<dbReference type="EMBL" id="FWXV01000001">
    <property type="protein sequence ID" value="SMC67274.1"/>
    <property type="molecule type" value="Genomic_DNA"/>
</dbReference>
<name>A0A1W2B354_KIBAR</name>
<organism evidence="2 3">
    <name type="scientific">Kibdelosporangium aridum</name>
    <dbReference type="NCBI Taxonomy" id="2030"/>
    <lineage>
        <taxon>Bacteria</taxon>
        <taxon>Bacillati</taxon>
        <taxon>Actinomycetota</taxon>
        <taxon>Actinomycetes</taxon>
        <taxon>Pseudonocardiales</taxon>
        <taxon>Pseudonocardiaceae</taxon>
        <taxon>Kibdelosporangium</taxon>
    </lineage>
</organism>
<reference evidence="2 3" key="1">
    <citation type="submission" date="2017-04" db="EMBL/GenBank/DDBJ databases">
        <authorList>
            <person name="Afonso C.L."/>
            <person name="Miller P.J."/>
            <person name="Scott M.A."/>
            <person name="Spackman E."/>
            <person name="Goraichik I."/>
            <person name="Dimitrov K.M."/>
            <person name="Suarez D.L."/>
            <person name="Swayne D.E."/>
        </authorList>
    </citation>
    <scope>NUCLEOTIDE SEQUENCE [LARGE SCALE GENOMIC DNA]</scope>
    <source>
        <strain evidence="2 3">DSM 43828</strain>
    </source>
</reference>
<dbReference type="Proteomes" id="UP000192674">
    <property type="component" value="Unassembled WGS sequence"/>
</dbReference>
<sequence>MHMIVSRSARDYGGWDRLARSHPVYLSAGWLDFVDNDGVADGLYLIGAVDGSPRVALSAHRTNARCHPRYLPARVFHGAPSAMLTFGGRSGYLSGVLAEPGLSGIDVTAELAALMQAATDRLRAESWWWPYLPVDSAVQVAKTARHTGASGQAHLVAADYVIDVCGSTMDDHIAALATRGRRQNFRYEARAFDASSLVIRQVDIEESATELAALIVNVATKYGNNRTVPGMTQYLRSHAQYLGQHAVCFACFDNDTVIACAIALRWGDTLYSRAVGFDYPRLHGVGEYAQLSVHQNLRHCYEHGIRTLHLGLTAGQAKCSRGAYARPLWAITSRSVPARSLIDSIAAITADMSTSEATTFTERVRRDHERITAELRP</sequence>
<proteinExistence type="predicted"/>
<keyword evidence="3" id="KW-1185">Reference proteome</keyword>
<dbReference type="Pfam" id="PF13480">
    <property type="entry name" value="Acetyltransf_6"/>
    <property type="match status" value="1"/>
</dbReference>
<dbReference type="InterPro" id="IPR038740">
    <property type="entry name" value="BioF2-like_GNAT_dom"/>
</dbReference>